<organism evidence="2 3">
    <name type="scientific">Monodelphis domestica</name>
    <name type="common">Gray short-tailed opossum</name>
    <dbReference type="NCBI Taxonomy" id="13616"/>
    <lineage>
        <taxon>Eukaryota</taxon>
        <taxon>Metazoa</taxon>
        <taxon>Chordata</taxon>
        <taxon>Craniata</taxon>
        <taxon>Vertebrata</taxon>
        <taxon>Euteleostomi</taxon>
        <taxon>Mammalia</taxon>
        <taxon>Metatheria</taxon>
        <taxon>Didelphimorphia</taxon>
        <taxon>Didelphidae</taxon>
        <taxon>Monodelphis</taxon>
    </lineage>
</organism>
<dbReference type="Bgee" id="ENSMODG00000024854">
    <property type="expression patterns" value="Expressed in testis and 3 other cell types or tissues"/>
</dbReference>
<protein>
    <submittedName>
        <fullName evidence="2">Uncharacterized protein</fullName>
    </submittedName>
</protein>
<dbReference type="AlphaFoldDB" id="F7AXD3"/>
<proteinExistence type="predicted"/>
<dbReference type="Proteomes" id="UP000002280">
    <property type="component" value="Chromosome 6"/>
</dbReference>
<feature type="region of interest" description="Disordered" evidence="1">
    <location>
        <begin position="207"/>
        <end position="273"/>
    </location>
</feature>
<keyword evidence="3" id="KW-1185">Reference proteome</keyword>
<dbReference type="InParanoid" id="F7AXD3"/>
<accession>F7AXD3</accession>
<sequence>MELDTSINSLTGDISACPHSWENSGPNQSRLGKASLVSSLKNIGDFNLFLEDSLGSGQNLSNLPLEPTERENITWELADNPGEKSSSIKSLQLDDCSDGESELEEEIIRVKTRHNAKKIVSDDEGDSVIEGMLSPLPNPLLIQFSSSPKSNRSQLELFFSEMCSGGNNSAISRRSLASRRSLINVILDHVEDMEEDACEPKSTNEYLEEAASVAESSQESEHSEEEATEETSLFQREVCSLPAPHADSTPCASNKDSQETPEHNPSSAAEATDEYETLVRYGKELKESGKIQGALSCLLKALDIQSTDPQVMLMALSLYKLLNQM</sequence>
<evidence type="ECO:0000256" key="1">
    <source>
        <dbReference type="SAM" id="MobiDB-lite"/>
    </source>
</evidence>
<dbReference type="eggNOG" id="KOG0387">
    <property type="taxonomic scope" value="Eukaryota"/>
</dbReference>
<dbReference type="GeneTree" id="ENSGT01010000228850"/>
<evidence type="ECO:0000313" key="2">
    <source>
        <dbReference type="Ensembl" id="ENSMODP00000035906.2"/>
    </source>
</evidence>
<dbReference type="Ensembl" id="ENSMODT00000037492.2">
    <property type="protein sequence ID" value="ENSMODP00000035906.2"/>
    <property type="gene ID" value="ENSMODG00000024854.2"/>
</dbReference>
<evidence type="ECO:0000313" key="3">
    <source>
        <dbReference type="Proteomes" id="UP000002280"/>
    </source>
</evidence>
<reference evidence="2" key="3">
    <citation type="submission" date="2025-09" db="UniProtKB">
        <authorList>
            <consortium name="Ensembl"/>
        </authorList>
    </citation>
    <scope>IDENTIFICATION</scope>
</reference>
<reference evidence="2" key="2">
    <citation type="submission" date="2025-08" db="UniProtKB">
        <authorList>
            <consortium name="Ensembl"/>
        </authorList>
    </citation>
    <scope>IDENTIFICATION</scope>
</reference>
<name>F7AXD3_MONDO</name>
<dbReference type="HOGENOM" id="CLU_693628_0_0_1"/>
<dbReference type="STRING" id="13616.ENSMODP00000035906"/>
<reference evidence="2 3" key="1">
    <citation type="journal article" date="2007" name="Nature">
        <title>Genome of the marsupial Monodelphis domestica reveals innovation in non-coding sequences.</title>
        <authorList>
            <person name="Mikkelsen T.S."/>
            <person name="Wakefield M.J."/>
            <person name="Aken B."/>
            <person name="Amemiya C.T."/>
            <person name="Chang J.L."/>
            <person name="Duke S."/>
            <person name="Garber M."/>
            <person name="Gentles A.J."/>
            <person name="Goodstadt L."/>
            <person name="Heger A."/>
            <person name="Jurka J."/>
            <person name="Kamal M."/>
            <person name="Mauceli E."/>
            <person name="Searle S.M."/>
            <person name="Sharpe T."/>
            <person name="Baker M.L."/>
            <person name="Batzer M.A."/>
            <person name="Benos P.V."/>
            <person name="Belov K."/>
            <person name="Clamp M."/>
            <person name="Cook A."/>
            <person name="Cuff J."/>
            <person name="Das R."/>
            <person name="Davidow L."/>
            <person name="Deakin J.E."/>
            <person name="Fazzari M.J."/>
            <person name="Glass J.L."/>
            <person name="Grabherr M."/>
            <person name="Greally J.M."/>
            <person name="Gu W."/>
            <person name="Hore T.A."/>
            <person name="Huttley G.A."/>
            <person name="Kleber M."/>
            <person name="Jirtle R.L."/>
            <person name="Koina E."/>
            <person name="Lee J.T."/>
            <person name="Mahony S."/>
            <person name="Marra M.A."/>
            <person name="Miller R.D."/>
            <person name="Nicholls R.D."/>
            <person name="Oda M."/>
            <person name="Papenfuss A.T."/>
            <person name="Parra Z.E."/>
            <person name="Pollock D.D."/>
            <person name="Ray D.A."/>
            <person name="Schein J.E."/>
            <person name="Speed T.P."/>
            <person name="Thompson K."/>
            <person name="VandeBerg J.L."/>
            <person name="Wade C.M."/>
            <person name="Walker J.A."/>
            <person name="Waters P.D."/>
            <person name="Webber C."/>
            <person name="Weidman J.R."/>
            <person name="Xie X."/>
            <person name="Zody M.C."/>
            <person name="Baldwin J."/>
            <person name="Abdouelleil A."/>
            <person name="Abdulkadir J."/>
            <person name="Abebe A."/>
            <person name="Abera B."/>
            <person name="Abreu J."/>
            <person name="Acer S.C."/>
            <person name="Aftuck L."/>
            <person name="Alexander A."/>
            <person name="An P."/>
            <person name="Anderson E."/>
            <person name="Anderson S."/>
            <person name="Arachi H."/>
            <person name="Azer M."/>
            <person name="Bachantsang P."/>
            <person name="Barry A."/>
            <person name="Bayul T."/>
            <person name="Berlin A."/>
            <person name="Bessette D."/>
            <person name="Bloom T."/>
            <person name="Bloom T."/>
            <person name="Boguslavskiy L."/>
            <person name="Bonnet C."/>
            <person name="Boukhgalter B."/>
            <person name="Bourzgui I."/>
            <person name="Brown A."/>
            <person name="Cahill P."/>
            <person name="Channer S."/>
            <person name="Cheshatsang Y."/>
            <person name="Chuda L."/>
            <person name="Citroen M."/>
            <person name="Collymore A."/>
            <person name="Cooke P."/>
            <person name="Costello M."/>
            <person name="D'Aco K."/>
            <person name="Daza R."/>
            <person name="De Haan G."/>
            <person name="DeGray S."/>
            <person name="DeMaso C."/>
            <person name="Dhargay N."/>
            <person name="Dooley K."/>
            <person name="Dooley E."/>
            <person name="Doricent M."/>
            <person name="Dorje P."/>
            <person name="Dorjee K."/>
            <person name="Dupes A."/>
            <person name="Elong R."/>
            <person name="Falk J."/>
            <person name="Farina A."/>
            <person name="Faro S."/>
            <person name="Ferguson D."/>
            <person name="Fisher S."/>
            <person name="Foley C.D."/>
            <person name="Franke A."/>
            <person name="Friedrich D."/>
            <person name="Gadbois L."/>
            <person name="Gearin G."/>
            <person name="Gearin C.R."/>
            <person name="Giannoukos G."/>
            <person name="Goode T."/>
            <person name="Graham J."/>
            <person name="Grandbois E."/>
            <person name="Grewal S."/>
            <person name="Gyaltsen K."/>
            <person name="Hafez N."/>
            <person name="Hagos B."/>
            <person name="Hall J."/>
            <person name="Henson C."/>
            <person name="Hollinger A."/>
            <person name="Honan T."/>
            <person name="Huard M.D."/>
            <person name="Hughes L."/>
            <person name="Hurhula B."/>
            <person name="Husby M.E."/>
            <person name="Kamat A."/>
            <person name="Kanga B."/>
            <person name="Kashin S."/>
            <person name="Khazanovich D."/>
            <person name="Kisner P."/>
            <person name="Lance K."/>
            <person name="Lara M."/>
            <person name="Lee W."/>
            <person name="Lennon N."/>
            <person name="Letendre F."/>
            <person name="LeVine R."/>
            <person name="Lipovsky A."/>
            <person name="Liu X."/>
            <person name="Liu J."/>
            <person name="Liu S."/>
            <person name="Lokyitsang T."/>
            <person name="Lokyitsang Y."/>
            <person name="Lubonja R."/>
            <person name="Lui A."/>
            <person name="MacDonald P."/>
            <person name="Magnisalis V."/>
            <person name="Maru K."/>
            <person name="Matthews C."/>
            <person name="McCusker W."/>
            <person name="McDonough S."/>
            <person name="Mehta T."/>
            <person name="Meldrim J."/>
            <person name="Meneus L."/>
            <person name="Mihai O."/>
            <person name="Mihalev A."/>
            <person name="Mihova T."/>
            <person name="Mittelman R."/>
            <person name="Mlenga V."/>
            <person name="Montmayeur A."/>
            <person name="Mulrain L."/>
            <person name="Navidi A."/>
            <person name="Naylor J."/>
            <person name="Negash T."/>
            <person name="Nguyen T."/>
            <person name="Nguyen N."/>
            <person name="Nicol R."/>
            <person name="Norbu C."/>
            <person name="Norbu N."/>
            <person name="Novod N."/>
            <person name="O'Neill B."/>
            <person name="Osman S."/>
            <person name="Markiewicz E."/>
            <person name="Oyono O.L."/>
            <person name="Patti C."/>
            <person name="Phunkhang P."/>
            <person name="Pierre F."/>
            <person name="Priest M."/>
            <person name="Raghuraman S."/>
            <person name="Rege F."/>
            <person name="Reyes R."/>
            <person name="Rise C."/>
            <person name="Rogov P."/>
            <person name="Ross K."/>
            <person name="Ryan E."/>
            <person name="Settipalli S."/>
            <person name="Shea T."/>
            <person name="Sherpa N."/>
            <person name="Shi L."/>
            <person name="Shih D."/>
            <person name="Sparrow T."/>
            <person name="Spaulding J."/>
            <person name="Stalker J."/>
            <person name="Stange-Thomann N."/>
            <person name="Stavropoulos S."/>
            <person name="Stone C."/>
            <person name="Strader C."/>
            <person name="Tesfaye S."/>
            <person name="Thomson T."/>
            <person name="Thoulutsang Y."/>
            <person name="Thoulutsang D."/>
            <person name="Topham K."/>
            <person name="Topping I."/>
            <person name="Tsamla T."/>
            <person name="Vassiliev H."/>
            <person name="Vo A."/>
            <person name="Wangchuk T."/>
            <person name="Wangdi T."/>
            <person name="Weiand M."/>
            <person name="Wilkinson J."/>
            <person name="Wilson A."/>
            <person name="Yadav S."/>
            <person name="Young G."/>
            <person name="Yu Q."/>
            <person name="Zembek L."/>
            <person name="Zhong D."/>
            <person name="Zimmer A."/>
            <person name="Zwirko Z."/>
            <person name="Jaffe D.B."/>
            <person name="Alvarez P."/>
            <person name="Brockman W."/>
            <person name="Butler J."/>
            <person name="Chin C."/>
            <person name="Gnerre S."/>
            <person name="MacCallum I."/>
            <person name="Graves J.A."/>
            <person name="Ponting C.P."/>
            <person name="Breen M."/>
            <person name="Samollow P.B."/>
            <person name="Lander E.S."/>
            <person name="Lindblad-Toh K."/>
        </authorList>
    </citation>
    <scope>NUCLEOTIDE SEQUENCE [LARGE SCALE GENOMIC DNA]</scope>
</reference>